<dbReference type="InterPro" id="IPR036397">
    <property type="entry name" value="RNaseH_sf"/>
</dbReference>
<dbReference type="Pfam" id="PF00665">
    <property type="entry name" value="rve"/>
    <property type="match status" value="1"/>
</dbReference>
<dbReference type="PANTHER" id="PTHR46889">
    <property type="entry name" value="TRANSPOSASE INSF FOR INSERTION SEQUENCE IS3B-RELATED"/>
    <property type="match status" value="1"/>
</dbReference>
<dbReference type="EMBL" id="FOFZ01000009">
    <property type="protein sequence ID" value="SER29449.1"/>
    <property type="molecule type" value="Genomic_DNA"/>
</dbReference>
<proteinExistence type="predicted"/>
<dbReference type="Gene3D" id="3.30.420.10">
    <property type="entry name" value="Ribonuclease H-like superfamily/Ribonuclease H"/>
    <property type="match status" value="1"/>
</dbReference>
<dbReference type="Pfam" id="PF13333">
    <property type="entry name" value="rve_2"/>
    <property type="match status" value="1"/>
</dbReference>
<evidence type="ECO:0000259" key="1">
    <source>
        <dbReference type="PROSITE" id="PS50994"/>
    </source>
</evidence>
<reference evidence="3" key="1">
    <citation type="submission" date="2016-10" db="EMBL/GenBank/DDBJ databases">
        <authorList>
            <person name="Varghese N."/>
            <person name="Submissions S."/>
        </authorList>
    </citation>
    <scope>NUCLEOTIDE SEQUENCE [LARGE SCALE GENOMIC DNA]</scope>
    <source>
        <strain evidence="3">DSM 15719</strain>
    </source>
</reference>
<dbReference type="InterPro" id="IPR048020">
    <property type="entry name" value="Transpos_IS3"/>
</dbReference>
<evidence type="ECO:0000313" key="2">
    <source>
        <dbReference type="EMBL" id="SER29449.1"/>
    </source>
</evidence>
<dbReference type="AlphaFoldDB" id="A0A1H9N147"/>
<dbReference type="InterPro" id="IPR012337">
    <property type="entry name" value="RNaseH-like_sf"/>
</dbReference>
<dbReference type="GO" id="GO:0015074">
    <property type="term" value="P:DNA integration"/>
    <property type="evidence" value="ECO:0007669"/>
    <property type="project" value="InterPro"/>
</dbReference>
<dbReference type="GO" id="GO:0003676">
    <property type="term" value="F:nucleic acid binding"/>
    <property type="evidence" value="ECO:0007669"/>
    <property type="project" value="InterPro"/>
</dbReference>
<organism evidence="2 3">
    <name type="scientific">Flavobacterium frigoris</name>
    <dbReference type="NCBI Taxonomy" id="229204"/>
    <lineage>
        <taxon>Bacteria</taxon>
        <taxon>Pseudomonadati</taxon>
        <taxon>Bacteroidota</taxon>
        <taxon>Flavobacteriia</taxon>
        <taxon>Flavobacteriales</taxon>
        <taxon>Flavobacteriaceae</taxon>
        <taxon>Flavobacterium</taxon>
    </lineage>
</organism>
<dbReference type="Proteomes" id="UP000183658">
    <property type="component" value="Unassembled WGS sequence"/>
</dbReference>
<dbReference type="PANTHER" id="PTHR46889:SF5">
    <property type="entry name" value="INTEGRASE PROTEIN"/>
    <property type="match status" value="1"/>
</dbReference>
<sequence length="288" mass="34037">MFACTLFGVDRQVYYRKIKRRITRQSNAIKVVSMVLEIRQTMPRIGAKKLYFLLNNELKQLKIGRDKFTNILRANHLLITPKRSYHITTNSHHRFRKHQNQILELQIQRPEQVWVSDITYIGKRENPYYLSLVTDAYSKKIMGFNVADNMNTQSTLIALENAVKHRKDRDLSLIHHSDRGLQYCANEYQKLLNKSKIKCSMTQNSDPYENAVAERINGILKQEFNIDKYNQSLPVMKQIIKEVVEIYNNKRPHYSNFMLTPNQMHVQNQIKMRTYKTKNSSKLLLTTV</sequence>
<gene>
    <name evidence="2" type="ORF">SAMN05444355_10998</name>
</gene>
<dbReference type="InterPro" id="IPR001584">
    <property type="entry name" value="Integrase_cat-core"/>
</dbReference>
<keyword evidence="3" id="KW-1185">Reference proteome</keyword>
<dbReference type="RefSeq" id="WP_083380483.1">
    <property type="nucleotide sequence ID" value="NZ_CBCRVS010000009.1"/>
</dbReference>
<accession>A0A1H9N147</accession>
<protein>
    <submittedName>
        <fullName evidence="2">Transposase InsO and inactivated derivatives</fullName>
    </submittedName>
</protein>
<dbReference type="PROSITE" id="PS50994">
    <property type="entry name" value="INTEGRASE"/>
    <property type="match status" value="1"/>
</dbReference>
<dbReference type="InterPro" id="IPR050900">
    <property type="entry name" value="Transposase_IS3/IS150/IS904"/>
</dbReference>
<evidence type="ECO:0000313" key="3">
    <source>
        <dbReference type="Proteomes" id="UP000183658"/>
    </source>
</evidence>
<feature type="domain" description="Integrase catalytic" evidence="1">
    <location>
        <begin position="106"/>
        <end position="269"/>
    </location>
</feature>
<dbReference type="SUPFAM" id="SSF53098">
    <property type="entry name" value="Ribonuclease H-like"/>
    <property type="match status" value="1"/>
</dbReference>
<name>A0A1H9N147_FLAFI</name>
<dbReference type="NCBIfam" id="NF033516">
    <property type="entry name" value="transpos_IS3"/>
    <property type="match status" value="1"/>
</dbReference>